<evidence type="ECO:0000313" key="2">
    <source>
        <dbReference type="Proteomes" id="UP000011728"/>
    </source>
</evidence>
<accession>M1MCP3</accession>
<dbReference type="AlphaFoldDB" id="M1MCP3"/>
<dbReference type="RefSeq" id="WP_015391995.1">
    <property type="nucleotide sequence ID" value="NC_020291.1"/>
</dbReference>
<dbReference type="Proteomes" id="UP000011728">
    <property type="component" value="Chromosome"/>
</dbReference>
<proteinExistence type="predicted"/>
<dbReference type="HOGENOM" id="CLU_2786578_0_0_9"/>
<protein>
    <submittedName>
        <fullName evidence="1">Uncharacterized protein</fullName>
    </submittedName>
</protein>
<sequence>MKIFNGTIYFINVSNNRHLSKMTVDLTTPKVSFADFSDYEINEYYPTSKGIFARKGVNVDNSYIYLPI</sequence>
<dbReference type="OrthoDB" id="1931397at2"/>
<keyword evidence="2" id="KW-1185">Reference proteome</keyword>
<dbReference type="EMBL" id="CP004121">
    <property type="protein sequence ID" value="AGF55674.1"/>
    <property type="molecule type" value="Genomic_DNA"/>
</dbReference>
<organism evidence="1 2">
    <name type="scientific">Clostridium saccharoperbutylacetonicum N1-4(HMT)</name>
    <dbReference type="NCBI Taxonomy" id="931276"/>
    <lineage>
        <taxon>Bacteria</taxon>
        <taxon>Bacillati</taxon>
        <taxon>Bacillota</taxon>
        <taxon>Clostridia</taxon>
        <taxon>Eubacteriales</taxon>
        <taxon>Clostridiaceae</taxon>
        <taxon>Clostridium</taxon>
    </lineage>
</organism>
<gene>
    <name evidence="1" type="ORF">Cspa_c19040</name>
</gene>
<dbReference type="KEGG" id="csr:Cspa_c19040"/>
<name>M1MCP3_9CLOT</name>
<dbReference type="PATRIC" id="fig|931276.5.peg.1892"/>
<reference evidence="1 2" key="1">
    <citation type="submission" date="2013-02" db="EMBL/GenBank/DDBJ databases">
        <title>Genome sequence of Clostridium saccharoperbutylacetonicum N1-4(HMT).</title>
        <authorList>
            <person name="Poehlein A."/>
            <person name="Daniel R."/>
        </authorList>
    </citation>
    <scope>NUCLEOTIDE SEQUENCE [LARGE SCALE GENOMIC DNA]</scope>
    <source>
        <strain evidence="2">N1-4(HMT)</strain>
    </source>
</reference>
<evidence type="ECO:0000313" key="1">
    <source>
        <dbReference type="EMBL" id="AGF55674.1"/>
    </source>
</evidence>